<keyword evidence="3 8" id="KW-0662">Pyridine nucleotide biosynthesis</keyword>
<dbReference type="AlphaFoldDB" id="A0AAV9IUI5"/>
<dbReference type="CDD" id="cd06123">
    <property type="entry name" value="cupin_HAO"/>
    <property type="match status" value="1"/>
</dbReference>
<dbReference type="PANTHER" id="PTHR15497:SF1">
    <property type="entry name" value="3-HYDROXYANTHRANILATE 3,4-DIOXYGENASE"/>
    <property type="match status" value="1"/>
</dbReference>
<dbReference type="GO" id="GO:0005737">
    <property type="term" value="C:cytoplasm"/>
    <property type="evidence" value="ECO:0007669"/>
    <property type="project" value="UniProtKB-SubCell"/>
</dbReference>
<proteinExistence type="inferred from homology"/>
<dbReference type="InterPro" id="IPR014710">
    <property type="entry name" value="RmlC-like_jellyroll"/>
</dbReference>
<comment type="pathway">
    <text evidence="8">Cofactor biosynthesis; NAD(+) biosynthesis; quinolinate from L-kynurenine: step 3/3.</text>
</comment>
<evidence type="ECO:0000256" key="5">
    <source>
        <dbReference type="ARBA" id="ARBA00022964"/>
    </source>
</evidence>
<comment type="subcellular location">
    <subcellularLocation>
        <location evidence="8">Cytoplasm</location>
    </subcellularLocation>
</comment>
<dbReference type="NCBIfam" id="TIGR03037">
    <property type="entry name" value="anthran_nbaC"/>
    <property type="match status" value="1"/>
</dbReference>
<evidence type="ECO:0000256" key="6">
    <source>
        <dbReference type="ARBA" id="ARBA00023002"/>
    </source>
</evidence>
<comment type="similarity">
    <text evidence="8">Belongs to the 3-HAO family.</text>
</comment>
<keyword evidence="10" id="KW-1185">Reference proteome</keyword>
<dbReference type="EC" id="1.13.11.6" evidence="8"/>
<dbReference type="GO" id="GO:0019805">
    <property type="term" value="P:quinolinate biosynthetic process"/>
    <property type="evidence" value="ECO:0007669"/>
    <property type="project" value="UniProtKB-UniRule"/>
</dbReference>
<dbReference type="InterPro" id="IPR010329">
    <property type="entry name" value="3hydroanth_dOase"/>
</dbReference>
<comment type="function">
    <text evidence="2 8">Catalyzes the oxidative ring opening of 3-hydroxyanthranilate to 2-amino-3-carboxymuconate semialdehyde, which spontaneously cyclizes to quinolinate.</text>
</comment>
<evidence type="ECO:0000256" key="1">
    <source>
        <dbReference type="ARBA" id="ARBA00001954"/>
    </source>
</evidence>
<protein>
    <recommendedName>
        <fullName evidence="8">3-hydroxyanthranilate 3,4-dioxygenase</fullName>
        <ecNumber evidence="8">1.13.11.6</ecNumber>
    </recommendedName>
    <alternativeName>
        <fullName evidence="8">3-hydroxyanthranilate oxygenase</fullName>
        <shortName evidence="8">3-HAO</shortName>
    </alternativeName>
    <alternativeName>
        <fullName evidence="8">3-hydroxyanthranilic acid dioxygenase</fullName>
        <shortName evidence="8">HAD</shortName>
    </alternativeName>
</protein>
<dbReference type="InterPro" id="IPR011051">
    <property type="entry name" value="RmlC_Cupin_sf"/>
</dbReference>
<dbReference type="Gene3D" id="2.60.120.10">
    <property type="entry name" value="Jelly Rolls"/>
    <property type="match status" value="1"/>
</dbReference>
<comment type="caution">
    <text evidence="9">The sequence shown here is derived from an EMBL/GenBank/DDBJ whole genome shotgun (WGS) entry which is preliminary data.</text>
</comment>
<evidence type="ECO:0000256" key="8">
    <source>
        <dbReference type="HAMAP-Rule" id="MF_03019"/>
    </source>
</evidence>
<evidence type="ECO:0000256" key="3">
    <source>
        <dbReference type="ARBA" id="ARBA00022642"/>
    </source>
</evidence>
<dbReference type="GO" id="GO:0034354">
    <property type="term" value="P:'de novo' NAD+ biosynthetic process from L-tryptophan"/>
    <property type="evidence" value="ECO:0007669"/>
    <property type="project" value="UniProtKB-UniRule"/>
</dbReference>
<evidence type="ECO:0000256" key="4">
    <source>
        <dbReference type="ARBA" id="ARBA00022723"/>
    </source>
</evidence>
<dbReference type="PANTHER" id="PTHR15497">
    <property type="entry name" value="3-HYDROXYANTHRANILATE 3,4-DIOXYGENASE"/>
    <property type="match status" value="1"/>
</dbReference>
<sequence>MRQFAAFNVKRWLEENRHLLKPPVGNRVLADGEFKVMVVAGPNERTDYHVENHEEIFYQLEGDLILKFVDESEEPPRFDEVHVGGGELFALPARVPHSPQRLPGSIGLVVERERDATELDRLRWYCQQCRSVMYEESFHCADLTKDLLPVIQRYRADQAHRTCKQCGWVEHV</sequence>
<dbReference type="GO" id="GO:0008198">
    <property type="term" value="F:ferrous iron binding"/>
    <property type="evidence" value="ECO:0007669"/>
    <property type="project" value="UniProtKB-UniRule"/>
</dbReference>
<dbReference type="SUPFAM" id="SSF51182">
    <property type="entry name" value="RmlC-like cupins"/>
    <property type="match status" value="1"/>
</dbReference>
<name>A0AAV9IUI5_CYACA</name>
<keyword evidence="8" id="KW-0963">Cytoplasm</keyword>
<dbReference type="EMBL" id="JANCYW010000006">
    <property type="protein sequence ID" value="KAK4535934.1"/>
    <property type="molecule type" value="Genomic_DNA"/>
</dbReference>
<evidence type="ECO:0000313" key="9">
    <source>
        <dbReference type="EMBL" id="KAK4535934.1"/>
    </source>
</evidence>
<accession>A0AAV9IUI5</accession>
<organism evidence="9 10">
    <name type="scientific">Cyanidium caldarium</name>
    <name type="common">Red alga</name>
    <dbReference type="NCBI Taxonomy" id="2771"/>
    <lineage>
        <taxon>Eukaryota</taxon>
        <taxon>Rhodophyta</taxon>
        <taxon>Bangiophyceae</taxon>
        <taxon>Cyanidiales</taxon>
        <taxon>Cyanidiaceae</taxon>
        <taxon>Cyanidium</taxon>
    </lineage>
</organism>
<keyword evidence="6 8" id="KW-0560">Oxidoreductase</keyword>
<dbReference type="GO" id="GO:0043420">
    <property type="term" value="P:anthranilate metabolic process"/>
    <property type="evidence" value="ECO:0007669"/>
    <property type="project" value="UniProtKB-UniRule"/>
</dbReference>
<keyword evidence="4" id="KW-0479">Metal-binding</keyword>
<comment type="cofactor">
    <cofactor evidence="1">
        <name>Fe(2+)</name>
        <dbReference type="ChEBI" id="CHEBI:29033"/>
    </cofactor>
</comment>
<reference evidence="9 10" key="1">
    <citation type="submission" date="2022-07" db="EMBL/GenBank/DDBJ databases">
        <title>Genome-wide signatures of adaptation to extreme environments.</title>
        <authorList>
            <person name="Cho C.H."/>
            <person name="Yoon H.S."/>
        </authorList>
    </citation>
    <scope>NUCLEOTIDE SEQUENCE [LARGE SCALE GENOMIC DNA]</scope>
    <source>
        <strain evidence="9 10">DBV 063 E5</strain>
    </source>
</reference>
<gene>
    <name evidence="9" type="ORF">CDCA_CDCA06G1959</name>
</gene>
<dbReference type="Proteomes" id="UP001301350">
    <property type="component" value="Unassembled WGS sequence"/>
</dbReference>
<keyword evidence="5 8" id="KW-0223">Dioxygenase</keyword>
<evidence type="ECO:0000256" key="7">
    <source>
        <dbReference type="ARBA" id="ARBA00023004"/>
    </source>
</evidence>
<evidence type="ECO:0000256" key="2">
    <source>
        <dbReference type="ARBA" id="ARBA00002752"/>
    </source>
</evidence>
<evidence type="ECO:0000313" key="10">
    <source>
        <dbReference type="Proteomes" id="UP001301350"/>
    </source>
</evidence>
<dbReference type="GO" id="GO:0000334">
    <property type="term" value="F:3-hydroxyanthranilate 3,4-dioxygenase activity"/>
    <property type="evidence" value="ECO:0007669"/>
    <property type="project" value="UniProtKB-UniRule"/>
</dbReference>
<dbReference type="HAMAP" id="MF_00825">
    <property type="entry name" value="3_HAO"/>
    <property type="match status" value="1"/>
</dbReference>
<dbReference type="GO" id="GO:0006569">
    <property type="term" value="P:L-tryptophan catabolic process"/>
    <property type="evidence" value="ECO:0007669"/>
    <property type="project" value="UniProtKB-UniRule"/>
</dbReference>
<dbReference type="Pfam" id="PF06052">
    <property type="entry name" value="3-HAO"/>
    <property type="match status" value="1"/>
</dbReference>
<comment type="catalytic activity">
    <reaction evidence="8">
        <text>3-hydroxyanthranilate + O2 = (2Z,4Z)-2-amino-3-carboxymuconate 6-semialdehyde</text>
        <dbReference type="Rhea" id="RHEA:17953"/>
        <dbReference type="ChEBI" id="CHEBI:15379"/>
        <dbReference type="ChEBI" id="CHEBI:36559"/>
        <dbReference type="ChEBI" id="CHEBI:77612"/>
        <dbReference type="EC" id="1.13.11.6"/>
    </reaction>
</comment>
<keyword evidence="7" id="KW-0408">Iron</keyword>